<dbReference type="AlphaFoldDB" id="A0A2I1HSS9"/>
<accession>A0A2I1HSS9</accession>
<dbReference type="VEuPathDB" id="FungiDB:FUN_010414"/>
<keyword evidence="2" id="KW-1185">Reference proteome</keyword>
<evidence type="ECO:0000313" key="1">
    <source>
        <dbReference type="EMBL" id="PKY61912.1"/>
    </source>
</evidence>
<evidence type="ECO:0000313" key="2">
    <source>
        <dbReference type="Proteomes" id="UP000234323"/>
    </source>
</evidence>
<organism evidence="1 2">
    <name type="scientific">Rhizophagus irregularis</name>
    <dbReference type="NCBI Taxonomy" id="588596"/>
    <lineage>
        <taxon>Eukaryota</taxon>
        <taxon>Fungi</taxon>
        <taxon>Fungi incertae sedis</taxon>
        <taxon>Mucoromycota</taxon>
        <taxon>Glomeromycotina</taxon>
        <taxon>Glomeromycetes</taxon>
        <taxon>Glomerales</taxon>
        <taxon>Glomeraceae</taxon>
        <taxon>Rhizophagus</taxon>
    </lineage>
</organism>
<dbReference type="EMBL" id="LLXI01006080">
    <property type="protein sequence ID" value="PKY61912.1"/>
    <property type="molecule type" value="Genomic_DNA"/>
</dbReference>
<protein>
    <submittedName>
        <fullName evidence="1">Uncharacterized protein</fullName>
    </submittedName>
</protein>
<reference evidence="1 2" key="1">
    <citation type="submission" date="2015-10" db="EMBL/GenBank/DDBJ databases">
        <title>Genome analyses suggest a sexual origin of heterokaryosis in a supposedly ancient asexual fungus.</title>
        <authorList>
            <person name="Ropars J."/>
            <person name="Sedzielewska K."/>
            <person name="Noel J."/>
            <person name="Charron P."/>
            <person name="Farinelli L."/>
            <person name="Marton T."/>
            <person name="Kruger M."/>
            <person name="Pelin A."/>
            <person name="Brachmann A."/>
            <person name="Corradi N."/>
        </authorList>
    </citation>
    <scope>NUCLEOTIDE SEQUENCE [LARGE SCALE GENOMIC DNA]</scope>
    <source>
        <strain evidence="1 2">A4</strain>
    </source>
</reference>
<proteinExistence type="predicted"/>
<name>A0A2I1HSS9_9GLOM</name>
<dbReference type="Proteomes" id="UP000234323">
    <property type="component" value="Unassembled WGS sequence"/>
</dbReference>
<gene>
    <name evidence="1" type="ORF">RhiirA4_487552</name>
</gene>
<sequence length="111" mass="12739">MNFVRDTSFLKLDKQDFLKDRDDDFLELDELYFTDRYQSVGFGLQMLASQTLVGFLNVGVFFCRSASLNELESSSRFESASQISFKVVLPGHEDTMELVLRSIELGFKGFN</sequence>
<comment type="caution">
    <text evidence="1">The sequence shown here is derived from an EMBL/GenBank/DDBJ whole genome shotgun (WGS) entry which is preliminary data.</text>
</comment>